<comment type="subcellular location">
    <subcellularLocation>
        <location evidence="3">Chromosome</location>
    </subcellularLocation>
    <subcellularLocation>
        <location evidence="2">Nucleus</location>
    </subcellularLocation>
</comment>
<gene>
    <name evidence="12" type="ORF">SNE40_014925</name>
</gene>
<dbReference type="InterPro" id="IPR019809">
    <property type="entry name" value="Histone_H4_CS"/>
</dbReference>
<keyword evidence="5 11" id="KW-0158">Chromosome</keyword>
<sequence>MVGAVHGQKGIGHGGAKRHRKLHCDNILGVNNESVRRFARRGGVKRICGLIYQTKRTIPQIFLEHVIRDAIAYAEEGHREVTSSDVKNALKTQIFVLCCAMFFKREELLGQRYYEENNNVSD</sequence>
<dbReference type="InterPro" id="IPR009072">
    <property type="entry name" value="Histone-fold"/>
</dbReference>
<dbReference type="SUPFAM" id="SSF47113">
    <property type="entry name" value="Histone-fold"/>
    <property type="match status" value="1"/>
</dbReference>
<evidence type="ECO:0000256" key="1">
    <source>
        <dbReference type="ARBA" id="ARBA00002001"/>
    </source>
</evidence>
<proteinExistence type="inferred from homology"/>
<keyword evidence="13" id="KW-1185">Reference proteome</keyword>
<dbReference type="GO" id="GO:0046982">
    <property type="term" value="F:protein heterodimerization activity"/>
    <property type="evidence" value="ECO:0007669"/>
    <property type="project" value="InterPro"/>
</dbReference>
<evidence type="ECO:0000256" key="10">
    <source>
        <dbReference type="ARBA" id="ARBA00023269"/>
    </source>
</evidence>
<dbReference type="GO" id="GO:0030527">
    <property type="term" value="F:structural constituent of chromatin"/>
    <property type="evidence" value="ECO:0007669"/>
    <property type="project" value="InterPro"/>
</dbReference>
<dbReference type="SMART" id="SM00417">
    <property type="entry name" value="H4"/>
    <property type="match status" value="1"/>
</dbReference>
<keyword evidence="6" id="KW-0488">Methylation</keyword>
<dbReference type="PROSITE" id="PS00047">
    <property type="entry name" value="HISTONE_H4"/>
    <property type="match status" value="1"/>
</dbReference>
<evidence type="ECO:0000256" key="5">
    <source>
        <dbReference type="ARBA" id="ARBA00022454"/>
    </source>
</evidence>
<comment type="subunit">
    <text evidence="11">The nucleosome is a histone octamer containing two molecules each of H2A, H2B, H3 and H4 assembled in one H3-H4 heterotetramer and two H2A-H2B heterodimers. The octamer wraps approximately 147 bp of DNA.</text>
</comment>
<dbReference type="PANTHER" id="PTHR10484">
    <property type="entry name" value="HISTONE H4"/>
    <property type="match status" value="1"/>
</dbReference>
<evidence type="ECO:0000256" key="6">
    <source>
        <dbReference type="ARBA" id="ARBA00022481"/>
    </source>
</evidence>
<dbReference type="CDD" id="cd22912">
    <property type="entry name" value="HFD_H4"/>
    <property type="match status" value="1"/>
</dbReference>
<dbReference type="EMBL" id="JAZGQO010000010">
    <property type="protein sequence ID" value="KAK6176672.1"/>
    <property type="molecule type" value="Genomic_DNA"/>
</dbReference>
<reference evidence="12 13" key="1">
    <citation type="submission" date="2024-01" db="EMBL/GenBank/DDBJ databases">
        <title>The genome of the rayed Mediterranean limpet Patella caerulea (Linnaeus, 1758).</title>
        <authorList>
            <person name="Anh-Thu Weber A."/>
            <person name="Halstead-Nussloch G."/>
        </authorList>
    </citation>
    <scope>NUCLEOTIDE SEQUENCE [LARGE SCALE GENOMIC DNA]</scope>
    <source>
        <strain evidence="12">AATW-2023a</strain>
        <tissue evidence="12">Whole specimen</tissue>
    </source>
</reference>
<comment type="function">
    <text evidence="1 11">Core component of nucleosome. Nucleosomes wrap and compact DNA into chromatin, limiting DNA accessibility to the cellular machineries which require DNA as a template. Histones thereby play a central role in transcription regulation, DNA repair, DNA replication and chromosomal stability. DNA accessibility is regulated via a complex set of post-translational modifications of histones, also called histone code, and nucleosome remodeling.</text>
</comment>
<accession>A0AAN8JFL9</accession>
<organism evidence="12 13">
    <name type="scientific">Patella caerulea</name>
    <name type="common">Rayed Mediterranean limpet</name>
    <dbReference type="NCBI Taxonomy" id="87958"/>
    <lineage>
        <taxon>Eukaryota</taxon>
        <taxon>Metazoa</taxon>
        <taxon>Spiralia</taxon>
        <taxon>Lophotrochozoa</taxon>
        <taxon>Mollusca</taxon>
        <taxon>Gastropoda</taxon>
        <taxon>Patellogastropoda</taxon>
        <taxon>Patelloidea</taxon>
        <taxon>Patellidae</taxon>
        <taxon>Patella</taxon>
    </lineage>
</organism>
<dbReference type="GO" id="GO:0000786">
    <property type="term" value="C:nucleosome"/>
    <property type="evidence" value="ECO:0007669"/>
    <property type="project" value="UniProtKB-KW"/>
</dbReference>
<evidence type="ECO:0000256" key="7">
    <source>
        <dbReference type="ARBA" id="ARBA00022990"/>
    </source>
</evidence>
<dbReference type="InterPro" id="IPR001951">
    <property type="entry name" value="Histone_H4"/>
</dbReference>
<evidence type="ECO:0000256" key="8">
    <source>
        <dbReference type="ARBA" id="ARBA00023125"/>
    </source>
</evidence>
<evidence type="ECO:0000256" key="9">
    <source>
        <dbReference type="ARBA" id="ARBA00023242"/>
    </source>
</evidence>
<dbReference type="GO" id="GO:0005634">
    <property type="term" value="C:nucleus"/>
    <property type="evidence" value="ECO:0007669"/>
    <property type="project" value="UniProtKB-SubCell"/>
</dbReference>
<keyword evidence="9 11" id="KW-0539">Nucleus</keyword>
<evidence type="ECO:0000256" key="3">
    <source>
        <dbReference type="ARBA" id="ARBA00004286"/>
    </source>
</evidence>
<evidence type="ECO:0000256" key="2">
    <source>
        <dbReference type="ARBA" id="ARBA00004123"/>
    </source>
</evidence>
<evidence type="ECO:0000256" key="11">
    <source>
        <dbReference type="RuleBase" id="RU000528"/>
    </source>
</evidence>
<dbReference type="Gene3D" id="1.10.20.10">
    <property type="entry name" value="Histone, subunit A"/>
    <property type="match status" value="1"/>
</dbReference>
<comment type="similarity">
    <text evidence="4 11">Belongs to the histone H4 family.</text>
</comment>
<evidence type="ECO:0000313" key="13">
    <source>
        <dbReference type="Proteomes" id="UP001347796"/>
    </source>
</evidence>
<comment type="caution">
    <text evidence="12">The sequence shown here is derived from an EMBL/GenBank/DDBJ whole genome shotgun (WGS) entry which is preliminary data.</text>
</comment>
<dbReference type="AlphaFoldDB" id="A0AAN8JFL9"/>
<keyword evidence="10 11" id="KW-0544">Nucleosome core</keyword>
<name>A0AAN8JFL9_PATCE</name>
<dbReference type="Proteomes" id="UP001347796">
    <property type="component" value="Unassembled WGS sequence"/>
</dbReference>
<dbReference type="PRINTS" id="PR00623">
    <property type="entry name" value="HISTONEH4"/>
</dbReference>
<keyword evidence="7" id="KW-0007">Acetylation</keyword>
<keyword evidence="8 11" id="KW-0238">DNA-binding</keyword>
<protein>
    <recommendedName>
        <fullName evidence="11">Histone H4</fullName>
    </recommendedName>
</protein>
<evidence type="ECO:0000313" key="12">
    <source>
        <dbReference type="EMBL" id="KAK6176672.1"/>
    </source>
</evidence>
<dbReference type="GO" id="GO:0003677">
    <property type="term" value="F:DNA binding"/>
    <property type="evidence" value="ECO:0007669"/>
    <property type="project" value="UniProtKB-KW"/>
</dbReference>
<evidence type="ECO:0000256" key="4">
    <source>
        <dbReference type="ARBA" id="ARBA00006564"/>
    </source>
</evidence>